<evidence type="ECO:0000313" key="4">
    <source>
        <dbReference type="Proteomes" id="UP000054977"/>
    </source>
</evidence>
<dbReference type="RefSeq" id="WP_087670231.1">
    <property type="nucleotide sequence ID" value="NZ_FCNW02000047.1"/>
</dbReference>
<reference evidence="3" key="1">
    <citation type="submission" date="2016-01" db="EMBL/GenBank/DDBJ databases">
        <authorList>
            <person name="Peeters C."/>
        </authorList>
    </citation>
    <scope>NUCLEOTIDE SEQUENCE [LARGE SCALE GENOMIC DNA]</scope>
    <source>
        <strain evidence="3">LMG 22934</strain>
    </source>
</reference>
<proteinExistence type="predicted"/>
<dbReference type="AlphaFoldDB" id="A0A158IX84"/>
<feature type="region of interest" description="Disordered" evidence="1">
    <location>
        <begin position="33"/>
        <end position="97"/>
    </location>
</feature>
<evidence type="ECO:0000313" key="3">
    <source>
        <dbReference type="EMBL" id="SAL61197.1"/>
    </source>
</evidence>
<keyword evidence="2" id="KW-0732">Signal</keyword>
<name>A0A158IX84_9BURK</name>
<keyword evidence="4" id="KW-1185">Reference proteome</keyword>
<feature type="chain" id="PRO_5011112661" description="Lipoprotein" evidence="2">
    <location>
        <begin position="28"/>
        <end position="97"/>
    </location>
</feature>
<dbReference type="Proteomes" id="UP000054977">
    <property type="component" value="Unassembled WGS sequence"/>
</dbReference>
<evidence type="ECO:0000256" key="1">
    <source>
        <dbReference type="SAM" id="MobiDB-lite"/>
    </source>
</evidence>
<dbReference type="EMBL" id="FCNW02000047">
    <property type="protein sequence ID" value="SAL61197.1"/>
    <property type="molecule type" value="Genomic_DNA"/>
</dbReference>
<protein>
    <recommendedName>
        <fullName evidence="5">Lipoprotein</fullName>
    </recommendedName>
</protein>
<feature type="signal peptide" evidence="2">
    <location>
        <begin position="1"/>
        <end position="27"/>
    </location>
</feature>
<evidence type="ECO:0008006" key="5">
    <source>
        <dbReference type="Google" id="ProtNLM"/>
    </source>
</evidence>
<comment type="caution">
    <text evidence="3">The sequence shown here is derived from an EMBL/GenBank/DDBJ whole genome shotgun (WGS) entry which is preliminary data.</text>
</comment>
<feature type="compositionally biased region" description="Polar residues" evidence="1">
    <location>
        <begin position="80"/>
        <end position="97"/>
    </location>
</feature>
<feature type="compositionally biased region" description="Polar residues" evidence="1">
    <location>
        <begin position="43"/>
        <end position="64"/>
    </location>
</feature>
<organism evidence="3 4">
    <name type="scientific">Caballeronia humi</name>
    <dbReference type="NCBI Taxonomy" id="326474"/>
    <lineage>
        <taxon>Bacteria</taxon>
        <taxon>Pseudomonadati</taxon>
        <taxon>Pseudomonadota</taxon>
        <taxon>Betaproteobacteria</taxon>
        <taxon>Burkholderiales</taxon>
        <taxon>Burkholderiaceae</taxon>
        <taxon>Caballeronia</taxon>
    </lineage>
</organism>
<evidence type="ECO:0000256" key="2">
    <source>
        <dbReference type="SAM" id="SignalP"/>
    </source>
</evidence>
<accession>A0A158IX84</accession>
<sequence length="97" mass="9463">MKSTLVLNAVLSTSSAVLLAAASVAIAQETPVPQPSGRALMQHNANTSAQSTTDISYGGSSDTQGAAGGANPSQAVPDAQSASPAGARTTTQPGPSR</sequence>
<gene>
    <name evidence="3" type="ORF">AWB65_05569</name>
</gene>